<keyword evidence="2" id="KW-0472">Membrane</keyword>
<accession>H3HCH4</accession>
<feature type="transmembrane region" description="Helical" evidence="2">
    <location>
        <begin position="501"/>
        <end position="525"/>
    </location>
</feature>
<feature type="transmembrane region" description="Helical" evidence="2">
    <location>
        <begin position="802"/>
        <end position="828"/>
    </location>
</feature>
<keyword evidence="2" id="KW-1133">Transmembrane helix</keyword>
<dbReference type="InParanoid" id="H3HCH4"/>
<dbReference type="VEuPathDB" id="FungiDB:KRP22_801"/>
<protein>
    <submittedName>
        <fullName evidence="3">Uncharacterized protein</fullName>
    </submittedName>
</protein>
<proteinExistence type="predicted"/>
<feature type="transmembrane region" description="Helical" evidence="2">
    <location>
        <begin position="588"/>
        <end position="608"/>
    </location>
</feature>
<organism evidence="3 4">
    <name type="scientific">Phytophthora ramorum</name>
    <name type="common">Sudden oak death agent</name>
    <dbReference type="NCBI Taxonomy" id="164328"/>
    <lineage>
        <taxon>Eukaryota</taxon>
        <taxon>Sar</taxon>
        <taxon>Stramenopiles</taxon>
        <taxon>Oomycota</taxon>
        <taxon>Peronosporomycetes</taxon>
        <taxon>Peronosporales</taxon>
        <taxon>Peronosporaceae</taxon>
        <taxon>Phytophthora</taxon>
    </lineage>
</organism>
<reference evidence="4" key="1">
    <citation type="journal article" date="2006" name="Science">
        <title>Phytophthora genome sequences uncover evolutionary origins and mechanisms of pathogenesis.</title>
        <authorList>
            <person name="Tyler B.M."/>
            <person name="Tripathy S."/>
            <person name="Zhang X."/>
            <person name="Dehal P."/>
            <person name="Jiang R.H."/>
            <person name="Aerts A."/>
            <person name="Arredondo F.D."/>
            <person name="Baxter L."/>
            <person name="Bensasson D."/>
            <person name="Beynon J.L."/>
            <person name="Chapman J."/>
            <person name="Damasceno C.M."/>
            <person name="Dorrance A.E."/>
            <person name="Dou D."/>
            <person name="Dickerman A.W."/>
            <person name="Dubchak I.L."/>
            <person name="Garbelotto M."/>
            <person name="Gijzen M."/>
            <person name="Gordon S.G."/>
            <person name="Govers F."/>
            <person name="Grunwald N.J."/>
            <person name="Huang W."/>
            <person name="Ivors K.L."/>
            <person name="Jones R.W."/>
            <person name="Kamoun S."/>
            <person name="Krampis K."/>
            <person name="Lamour K.H."/>
            <person name="Lee M.K."/>
            <person name="McDonald W.H."/>
            <person name="Medina M."/>
            <person name="Meijer H.J."/>
            <person name="Nordberg E.K."/>
            <person name="Maclean D.J."/>
            <person name="Ospina-Giraldo M.D."/>
            <person name="Morris P.F."/>
            <person name="Phuntumart V."/>
            <person name="Putnam N.H."/>
            <person name="Rash S."/>
            <person name="Rose J.K."/>
            <person name="Sakihama Y."/>
            <person name="Salamov A.A."/>
            <person name="Savidor A."/>
            <person name="Scheuring C.F."/>
            <person name="Smith B.M."/>
            <person name="Sobral B.W."/>
            <person name="Terry A."/>
            <person name="Torto-Alalibo T.A."/>
            <person name="Win J."/>
            <person name="Xu Z."/>
            <person name="Zhang H."/>
            <person name="Grigoriev I.V."/>
            <person name="Rokhsar D.S."/>
            <person name="Boore J.L."/>
        </authorList>
    </citation>
    <scope>NUCLEOTIDE SEQUENCE [LARGE SCALE GENOMIC DNA]</scope>
    <source>
        <strain evidence="4">Pr102</strain>
    </source>
</reference>
<dbReference type="VEuPathDB" id="FungiDB:KRP23_7717"/>
<feature type="transmembrane region" description="Helical" evidence="2">
    <location>
        <begin position="284"/>
        <end position="306"/>
    </location>
</feature>
<feature type="compositionally biased region" description="Polar residues" evidence="1">
    <location>
        <begin position="97"/>
        <end position="109"/>
    </location>
</feature>
<evidence type="ECO:0000313" key="4">
    <source>
        <dbReference type="Proteomes" id="UP000005238"/>
    </source>
</evidence>
<dbReference type="AlphaFoldDB" id="H3HCH4"/>
<dbReference type="EnsemblProtists" id="Phyra95184">
    <property type="protein sequence ID" value="Phyra95184"/>
    <property type="gene ID" value="Phyra95184"/>
</dbReference>
<dbReference type="eggNOG" id="ENOG502SJHS">
    <property type="taxonomic scope" value="Eukaryota"/>
</dbReference>
<feature type="transmembrane region" description="Helical" evidence="2">
    <location>
        <begin position="470"/>
        <end position="489"/>
    </location>
</feature>
<feature type="region of interest" description="Disordered" evidence="1">
    <location>
        <begin position="34"/>
        <end position="117"/>
    </location>
</feature>
<dbReference type="HOGENOM" id="CLU_292659_0_0_1"/>
<dbReference type="VEuPathDB" id="FungiDB:KRP22_292"/>
<reference evidence="3" key="2">
    <citation type="submission" date="2015-06" db="UniProtKB">
        <authorList>
            <consortium name="EnsemblProtists"/>
        </authorList>
    </citation>
    <scope>IDENTIFICATION</scope>
    <source>
        <strain evidence="3">Pr102</strain>
    </source>
</reference>
<dbReference type="VEuPathDB" id="FungiDB:KRP23_5268"/>
<dbReference type="VEuPathDB" id="FungiDB:KRP23_9985"/>
<feature type="transmembrane region" description="Helical" evidence="2">
    <location>
        <begin position="434"/>
        <end position="458"/>
    </location>
</feature>
<feature type="transmembrane region" description="Helical" evidence="2">
    <location>
        <begin position="562"/>
        <end position="582"/>
    </location>
</feature>
<feature type="transmembrane region" description="Helical" evidence="2">
    <location>
        <begin position="326"/>
        <end position="348"/>
    </location>
</feature>
<evidence type="ECO:0000256" key="1">
    <source>
        <dbReference type="SAM" id="MobiDB-lite"/>
    </source>
</evidence>
<keyword evidence="2" id="KW-0812">Transmembrane</keyword>
<feature type="compositionally biased region" description="Low complexity" evidence="1">
    <location>
        <begin position="60"/>
        <end position="96"/>
    </location>
</feature>
<feature type="transmembrane region" description="Helical" evidence="2">
    <location>
        <begin position="857"/>
        <end position="875"/>
    </location>
</feature>
<dbReference type="Proteomes" id="UP000005238">
    <property type="component" value="Unassembled WGS sequence"/>
</dbReference>
<dbReference type="EMBL" id="DS566030">
    <property type="status" value="NOT_ANNOTATED_CDS"/>
    <property type="molecule type" value="Genomic_DNA"/>
</dbReference>
<feature type="transmembrane region" description="Helical" evidence="2">
    <location>
        <begin position="531"/>
        <end position="550"/>
    </location>
</feature>
<evidence type="ECO:0000256" key="2">
    <source>
        <dbReference type="SAM" id="Phobius"/>
    </source>
</evidence>
<name>H3HCH4_PHYRM</name>
<dbReference type="OMA" id="WTTLEIM"/>
<evidence type="ECO:0000313" key="3">
    <source>
        <dbReference type="EnsemblProtists" id="Phyra95184"/>
    </source>
</evidence>
<dbReference type="VEuPathDB" id="FungiDB:KRP22_8191"/>
<feature type="compositionally biased region" description="Polar residues" evidence="1">
    <location>
        <begin position="37"/>
        <end position="47"/>
    </location>
</feature>
<feature type="transmembrane region" description="Helical" evidence="2">
    <location>
        <begin position="185"/>
        <end position="205"/>
    </location>
</feature>
<sequence>DSCILYWYWLGVRYLKGSYSWQVYKECIPLYSGSGGASTPTTESTGSAAAPEADNGGSQTASSSSTAETPTTTEAPTTESTDTPATEATQTQAPSTDVGSTPTPATTEKCNAPRRRVQQPHWSSVLMKLKRLLTALWESTQVELGGKYSTEGLLELTQYTNETTIEWGRKIRDTPGAAKMLINSLKLWICQVLLVILYPSFFYLFTTLSKEGKTAFAMLLPFIKLFMKNLFARTVVHLRDETPEVVVFNAELFNALFVSYCMQNSPSLWITLEIMIFDAVMMAFSLRGAVVIPFVFSIYLFVMYHLPNRDYYSQLHGMDHNQLVHTLQSVQFYCFLQLVSLLILFYALQHLLGLSPIHQLAFVLEKRYSGVQLKLVFWVFYNAQASLQHSATKCSDFRRKKIWQSTQVELRGRYSAERVLELTTYTQQTSWLRVLVILMVTPIPCLLVTILVDILPLAEPSGGVDANSLYLLRTYYTFLVITFLAIEQFRMSVKVLPYPFWRVICSTMLVSALCTGLLYALALVIGFPLPFSLLTTTPPWILLIAATMAFEWATKIRRTPGAATMLVNTIKLWMCEVLLVFIYPPYFYVFTTLSHEAQMAFALLLPAIKMFMRNLFSRTVLHLTDELPEIVIFSCDVFNALFVSYCMQNSPSMWTTLEIMAVDIVMMAVSLHDADATKNKLTDLEQRIEQEIDWESLSSADGNSRAPTTLERASYLLRLRRDVRPEMRVSSFLELKRVVPIMHSILPAPALMPPAKKRKTTRMEAAKSSVRRGSVYPLSRVAGNGMPRLPVTVRYTRLVQRLLYMAEFLLLLNYVEVIIPLVFSIYLYGVYHLPNREYYVQLRGMNEDELVHTLQNVLFYCSLQLVSLFLLFFALQRKLGLSPMHHLAFVLDKQIVGVQVKLVFWVYYNAQASLQHSGYDYTFHFPWLQQPAPISSE</sequence>
<keyword evidence="4" id="KW-1185">Reference proteome</keyword>